<dbReference type="InterPro" id="IPR042099">
    <property type="entry name" value="ANL_N_sf"/>
</dbReference>
<dbReference type="OrthoDB" id="2962993at2759"/>
<evidence type="ECO:0000259" key="2">
    <source>
        <dbReference type="Pfam" id="PF00501"/>
    </source>
</evidence>
<evidence type="ECO:0000313" key="6">
    <source>
        <dbReference type="Proteomes" id="UP000494106"/>
    </source>
</evidence>
<organism evidence="5 6">
    <name type="scientific">Arctia plantaginis</name>
    <name type="common">Wood tiger moth</name>
    <name type="synonym">Phalaena plantaginis</name>
    <dbReference type="NCBI Taxonomy" id="874455"/>
    <lineage>
        <taxon>Eukaryota</taxon>
        <taxon>Metazoa</taxon>
        <taxon>Ecdysozoa</taxon>
        <taxon>Arthropoda</taxon>
        <taxon>Hexapoda</taxon>
        <taxon>Insecta</taxon>
        <taxon>Pterygota</taxon>
        <taxon>Neoptera</taxon>
        <taxon>Endopterygota</taxon>
        <taxon>Lepidoptera</taxon>
        <taxon>Glossata</taxon>
        <taxon>Ditrysia</taxon>
        <taxon>Noctuoidea</taxon>
        <taxon>Erebidae</taxon>
        <taxon>Arctiinae</taxon>
        <taxon>Arctia</taxon>
    </lineage>
</organism>
<name>A0A8S1AJT6_ARCPL</name>
<reference evidence="6 7" key="1">
    <citation type="submission" date="2020-04" db="EMBL/GenBank/DDBJ databases">
        <authorList>
            <person name="Wallbank WR R."/>
            <person name="Pardo Diaz C."/>
            <person name="Kozak K."/>
            <person name="Martin S."/>
            <person name="Jiggins C."/>
            <person name="Moest M."/>
            <person name="Warren A I."/>
            <person name="Byers J.R.P. K."/>
            <person name="Montejo-Kovacevich G."/>
            <person name="Yen C E."/>
        </authorList>
    </citation>
    <scope>NUCLEOTIDE SEQUENCE [LARGE SCALE GENOMIC DNA]</scope>
</reference>
<dbReference type="AlphaFoldDB" id="A0A8S1AJT6"/>
<feature type="domain" description="AMP-dependent synthetase/ligase" evidence="2">
    <location>
        <begin position="58"/>
        <end position="416"/>
    </location>
</feature>
<dbReference type="GO" id="GO:0006631">
    <property type="term" value="P:fatty acid metabolic process"/>
    <property type="evidence" value="ECO:0007669"/>
    <property type="project" value="TreeGrafter"/>
</dbReference>
<dbReference type="EMBL" id="CADEBD010000286">
    <property type="protein sequence ID" value="CAB3229564.1"/>
    <property type="molecule type" value="Genomic_DNA"/>
</dbReference>
<gene>
    <name evidence="5" type="ORF">APLA_LOCUS12113</name>
    <name evidence="4" type="ORF">APLA_LOCUS4166</name>
</gene>
<dbReference type="InterPro" id="IPR000873">
    <property type="entry name" value="AMP-dep_synth/lig_dom"/>
</dbReference>
<protein>
    <submittedName>
        <fullName evidence="5">Uncharacterized protein</fullName>
    </submittedName>
</protein>
<dbReference type="Gene3D" id="3.40.50.12780">
    <property type="entry name" value="N-terminal domain of ligase-like"/>
    <property type="match status" value="2"/>
</dbReference>
<dbReference type="InterPro" id="IPR045851">
    <property type="entry name" value="AMP-bd_C_sf"/>
</dbReference>
<dbReference type="GO" id="GO:0031956">
    <property type="term" value="F:medium-chain fatty acid-CoA ligase activity"/>
    <property type="evidence" value="ECO:0007669"/>
    <property type="project" value="TreeGrafter"/>
</dbReference>
<dbReference type="InterPro" id="IPR020845">
    <property type="entry name" value="AMP-binding_CS"/>
</dbReference>
<sequence length="633" mass="70288">MEMSFRSIRVLNRLLRKPLGIGAYRNVTGTAVKEEINTELLTSFNRDIKNGGAVPVFRRALLFPTRVALQDEFGIYTYAGLYQAASVLSFEISAQLVGQTERTIAYMCNNDASHVIVQWAIWMTGNIAVPLTPLHPPEMLKHFLTDSLASLIVCTQEYEKVLRPLTLEISKPLLITGRDKEITAQLYQPNSSFLKPKAEDTLPDVGKSNDWYGNNEALIIYTSGTTSKPKGVVWTHSMLQTQIAALHTSWQYSCHDVVLHTLPLHHIHGQLNSMLASLAAGARIRMLSNFASHTVWSRLLGMGERDEAKVTVFHGVPAMYARLAADHERMFGDARTHDYVRATLAARMRLMCAGSAPLPATLFLKWEEISGMRLLERFGMSEVGMALSNPYRPAEARAVGCVGRPLPGVAARIAGALLEPLLTVEAPAPETQICLDRLGLPSSKDFFVDSDGYDWGESIVTRHKEVEGDEFQGELLIKGPAVFTRYWNKAPKLDSTDFTPDGWFRTGDTAMYSDGKFRILGRTSIDIIKASGYKVSALQVESVILEHPNVADVAVLGMPDDTYGEIIASVLVLKDNTKLTLKELKDEAGKKLAPYQLPKVMLVIDQMPRNAMGKLDKKEIKRLFGDKLVLQKE</sequence>
<comment type="similarity">
    <text evidence="1">Belongs to the ATP-dependent AMP-binding enzyme family.</text>
</comment>
<dbReference type="Proteomes" id="UP000494106">
    <property type="component" value="Unassembled WGS sequence"/>
</dbReference>
<dbReference type="InterPro" id="IPR025110">
    <property type="entry name" value="AMP-bd_C"/>
</dbReference>
<dbReference type="SUPFAM" id="SSF56801">
    <property type="entry name" value="Acetyl-CoA synthetase-like"/>
    <property type="match status" value="1"/>
</dbReference>
<dbReference type="PROSITE" id="PS00455">
    <property type="entry name" value="AMP_BINDING"/>
    <property type="match status" value="1"/>
</dbReference>
<evidence type="ECO:0000256" key="1">
    <source>
        <dbReference type="ARBA" id="ARBA00006432"/>
    </source>
</evidence>
<evidence type="ECO:0000313" key="4">
    <source>
        <dbReference type="EMBL" id="CAB3229564.1"/>
    </source>
</evidence>
<evidence type="ECO:0000313" key="5">
    <source>
        <dbReference type="EMBL" id="CAB3249557.1"/>
    </source>
</evidence>
<dbReference type="EMBL" id="CADEBC010000540">
    <property type="protein sequence ID" value="CAB3249557.1"/>
    <property type="molecule type" value="Genomic_DNA"/>
</dbReference>
<dbReference type="Proteomes" id="UP000494256">
    <property type="component" value="Unassembled WGS sequence"/>
</dbReference>
<keyword evidence="6" id="KW-1185">Reference proteome</keyword>
<proteinExistence type="inferred from homology"/>
<accession>A0A8S1AJT6</accession>
<evidence type="ECO:0000313" key="7">
    <source>
        <dbReference type="Proteomes" id="UP000494256"/>
    </source>
</evidence>
<comment type="caution">
    <text evidence="5">The sequence shown here is derived from an EMBL/GenBank/DDBJ whole genome shotgun (WGS) entry which is preliminary data.</text>
</comment>
<dbReference type="PANTHER" id="PTHR43201">
    <property type="entry name" value="ACYL-COA SYNTHETASE"/>
    <property type="match status" value="1"/>
</dbReference>
<dbReference type="Pfam" id="PF13193">
    <property type="entry name" value="AMP-binding_C"/>
    <property type="match status" value="1"/>
</dbReference>
<feature type="domain" description="AMP-binding enzyme C-terminal" evidence="3">
    <location>
        <begin position="539"/>
        <end position="614"/>
    </location>
</feature>
<dbReference type="Gene3D" id="3.30.300.30">
    <property type="match status" value="1"/>
</dbReference>
<dbReference type="PANTHER" id="PTHR43201:SF8">
    <property type="entry name" value="ACYL-COA SYNTHETASE FAMILY MEMBER 3"/>
    <property type="match status" value="1"/>
</dbReference>
<dbReference type="Pfam" id="PF00501">
    <property type="entry name" value="AMP-binding"/>
    <property type="match status" value="1"/>
</dbReference>
<evidence type="ECO:0000259" key="3">
    <source>
        <dbReference type="Pfam" id="PF13193"/>
    </source>
</evidence>